<evidence type="ECO:0000256" key="5">
    <source>
        <dbReference type="ARBA" id="ARBA00023136"/>
    </source>
</evidence>
<keyword evidence="9" id="KW-1185">Reference proteome</keyword>
<evidence type="ECO:0000256" key="4">
    <source>
        <dbReference type="ARBA" id="ARBA00022989"/>
    </source>
</evidence>
<dbReference type="Proteomes" id="UP001285352">
    <property type="component" value="Unassembled WGS sequence"/>
</dbReference>
<keyword evidence="4 6" id="KW-1133">Transmembrane helix</keyword>
<reference evidence="8 9" key="1">
    <citation type="submission" date="2023-11" db="EMBL/GenBank/DDBJ databases">
        <title>Lentzea sokolovensis, sp. nov., Lentzea kristufkii, sp. nov., and Lentzea miocenensis, sp. nov., rare actinobacteria from Sokolov Coal Basin, Miocene lacustrine sediment, Czech Republic.</title>
        <authorList>
            <person name="Lara A."/>
            <person name="Kotroba L."/>
            <person name="Nouioui I."/>
            <person name="Neumann-Schaal M."/>
            <person name="Mast Y."/>
            <person name="Chronakova A."/>
        </authorList>
    </citation>
    <scope>NUCLEOTIDE SEQUENCE [LARGE SCALE GENOMIC DNA]</scope>
    <source>
        <strain evidence="8 9">BCCO 10_0061</strain>
    </source>
</reference>
<feature type="transmembrane region" description="Helical" evidence="6">
    <location>
        <begin position="348"/>
        <end position="372"/>
    </location>
</feature>
<dbReference type="Pfam" id="PF02687">
    <property type="entry name" value="FtsX"/>
    <property type="match status" value="2"/>
</dbReference>
<keyword evidence="3 6" id="KW-0812">Transmembrane</keyword>
<feature type="transmembrane region" description="Helical" evidence="6">
    <location>
        <begin position="484"/>
        <end position="503"/>
    </location>
</feature>
<sequence>MSVLSLAWQTVKARTSGFIGAFVAILCGTALVAACGILMESGFRGGVPTQRYAAADVVVTGDRIVRPDGGDVLAFEHAAEQPSIPAALVAKIAAVPGARAVPEQTFPAVVVGQDGQPLASKPSFGHNWDSAVLAPFTLKEGTAPQANEVVLDSGLAAEAGAGVGAQVRIMTRSVPETYRVAGIADAAGRARQASLFFSETKAAELAGRPDSVSAIGVLGADAGRIESVLANDHVTVSSGADRSAAEFEDVSQTKSLLAILAGSFGGYAVLVAIFVVASTLALTVEQRRREFALLRAVGATPRQIRKLIGVETTVVSVIAGVLGSLLGILVGHGLRDAFARIGVVPDDFALSISPIPLVAALLIGVAAARVAAWSASRRPSSINPVEALGEAAVQKRDVGKVRLAIGWVLIAIGLGATTVPLFLGGQLGAAMSVMAALVLIIGLSLTGPRVIGAAVRVIAPVLARSAGVSGYLASANVLKNSRRLAAAVTPLMLAIGFAVVNFYSQTTLTAAVQQQTEQSITADHVITGIIGVPAEVAEAAKQVPGVTATSLVRTQVITASRTGDSVEVQSRPANGLDSTASGMVDLDVVSGSLDDLQPGTVALSDSHASWEDKKVGDDVEFWYADGQRAKLKVVATYRHDLAFGDYVLSAADARAHTNAGMDSAVLVKAADTIALDALAGRYPGLQVTERVAAQDRSQERTQFLLNLVAVGVILGYVAISVSNTLVMSTAARRREFALLRLVGTGRRQIVRMMRTEALLTVGLAAVLGSLVAAVPLGGLSIGLIGSPLPAGPIGVYLGALAGAALLGLVSIAVSTRLSLRAKPIDAIGSRE</sequence>
<comment type="subcellular location">
    <subcellularLocation>
        <location evidence="1">Cell membrane</location>
        <topology evidence="1">Multi-pass membrane protein</topology>
    </subcellularLocation>
</comment>
<evidence type="ECO:0000256" key="2">
    <source>
        <dbReference type="ARBA" id="ARBA00022475"/>
    </source>
</evidence>
<keyword evidence="5 6" id="KW-0472">Membrane</keyword>
<dbReference type="EMBL" id="JAXAVU010000014">
    <property type="protein sequence ID" value="MDX8147620.1"/>
    <property type="molecule type" value="Genomic_DNA"/>
</dbReference>
<evidence type="ECO:0000313" key="8">
    <source>
        <dbReference type="EMBL" id="MDX8147620.1"/>
    </source>
</evidence>
<feature type="transmembrane region" description="Helical" evidence="6">
    <location>
        <begin position="757"/>
        <end position="781"/>
    </location>
</feature>
<gene>
    <name evidence="8" type="ORF">SK854_36295</name>
</gene>
<dbReference type="PANTHER" id="PTHR30287">
    <property type="entry name" value="MEMBRANE COMPONENT OF PREDICTED ABC SUPERFAMILY METABOLITE UPTAKE TRANSPORTER"/>
    <property type="match status" value="1"/>
</dbReference>
<feature type="domain" description="ABC3 transporter permease C-terminal" evidence="7">
    <location>
        <begin position="264"/>
        <end position="384"/>
    </location>
</feature>
<feature type="transmembrane region" description="Helical" evidence="6">
    <location>
        <begin position="429"/>
        <end position="446"/>
    </location>
</feature>
<evidence type="ECO:0000256" key="3">
    <source>
        <dbReference type="ARBA" id="ARBA00022692"/>
    </source>
</evidence>
<evidence type="ECO:0000313" key="9">
    <source>
        <dbReference type="Proteomes" id="UP001285352"/>
    </source>
</evidence>
<dbReference type="InterPro" id="IPR038766">
    <property type="entry name" value="Membrane_comp_ABC_pdt"/>
</dbReference>
<feature type="transmembrane region" description="Helical" evidence="6">
    <location>
        <begin position="256"/>
        <end position="283"/>
    </location>
</feature>
<organism evidence="8 9">
    <name type="scientific">Lentzea sokolovensis</name>
    <dbReference type="NCBI Taxonomy" id="3095429"/>
    <lineage>
        <taxon>Bacteria</taxon>
        <taxon>Bacillati</taxon>
        <taxon>Actinomycetota</taxon>
        <taxon>Actinomycetes</taxon>
        <taxon>Pseudonocardiales</taxon>
        <taxon>Pseudonocardiaceae</taxon>
        <taxon>Lentzea</taxon>
    </lineage>
</organism>
<evidence type="ECO:0000259" key="7">
    <source>
        <dbReference type="Pfam" id="PF02687"/>
    </source>
</evidence>
<dbReference type="PANTHER" id="PTHR30287:SF1">
    <property type="entry name" value="INNER MEMBRANE PROTEIN"/>
    <property type="match status" value="1"/>
</dbReference>
<feature type="transmembrane region" description="Helical" evidence="6">
    <location>
        <begin position="793"/>
        <end position="813"/>
    </location>
</feature>
<proteinExistence type="predicted"/>
<dbReference type="InterPro" id="IPR003838">
    <property type="entry name" value="ABC3_permease_C"/>
</dbReference>
<protein>
    <submittedName>
        <fullName evidence="8">ABC transporter permease</fullName>
    </submittedName>
</protein>
<name>A0ABU4V9R8_9PSEU</name>
<keyword evidence="2" id="KW-1003">Cell membrane</keyword>
<feature type="transmembrane region" description="Helical" evidence="6">
    <location>
        <begin position="18"/>
        <end position="39"/>
    </location>
</feature>
<feature type="transmembrane region" description="Helical" evidence="6">
    <location>
        <begin position="403"/>
        <end position="423"/>
    </location>
</feature>
<feature type="transmembrane region" description="Helical" evidence="6">
    <location>
        <begin position="304"/>
        <end position="328"/>
    </location>
</feature>
<evidence type="ECO:0000256" key="6">
    <source>
        <dbReference type="SAM" id="Phobius"/>
    </source>
</evidence>
<comment type="caution">
    <text evidence="8">The sequence shown here is derived from an EMBL/GenBank/DDBJ whole genome shotgun (WGS) entry which is preliminary data.</text>
</comment>
<accession>A0ABU4V9R8</accession>
<dbReference type="RefSeq" id="WP_319979667.1">
    <property type="nucleotide sequence ID" value="NZ_JAXAVU010000014.1"/>
</dbReference>
<feature type="domain" description="ABC3 transporter permease C-terminal" evidence="7">
    <location>
        <begin position="708"/>
        <end position="819"/>
    </location>
</feature>
<feature type="transmembrane region" description="Helical" evidence="6">
    <location>
        <begin position="703"/>
        <end position="726"/>
    </location>
</feature>
<evidence type="ECO:0000256" key="1">
    <source>
        <dbReference type="ARBA" id="ARBA00004651"/>
    </source>
</evidence>